<accession>A0ACC2IHL9</accession>
<dbReference type="Proteomes" id="UP001153334">
    <property type="component" value="Unassembled WGS sequence"/>
</dbReference>
<name>A0ACC2IHL9_9PEZI</name>
<protein>
    <submittedName>
        <fullName evidence="1">Uncharacterized protein</fullName>
    </submittedName>
</protein>
<evidence type="ECO:0000313" key="1">
    <source>
        <dbReference type="EMBL" id="KAJ8114690.1"/>
    </source>
</evidence>
<dbReference type="EMBL" id="JAPESX010001383">
    <property type="protein sequence ID" value="KAJ8114690.1"/>
    <property type="molecule type" value="Genomic_DNA"/>
</dbReference>
<sequence length="365" mass="41941">MAGSFIILTFGVVVLYFIFLVTYRLFFSPIAGVPGSKLAAATGWYEAYFDVALGGQFVFKIEEWHKKYGPIVRVNPWEVHISDPDFYDVYFSTRSKHSKFKPWQKRFGLPLSTFDAIHHEEHNRRRQAVAPFFTRQRVLDYIPFIQKCVDRMCNRIEQEYRNTSKTLCLDEVFSSLTSDVITYYSFALFYDFLGMPDFKSPFTLGARRLALSVHVSGHIPGFLWLMQSLPRSWVAVINPSMKHVFDFHGELRNQIQRIMNGEHKNNPSQSSVYPTVFSDLMESNLRPEEKTVDLFFHEAGIIVGAGIETTKAALTIASFHVLANPSTKHRLQKELREAMPEPLSAPLTLAQLEKLPYLHGVVQEC</sequence>
<reference evidence="1" key="1">
    <citation type="submission" date="2022-11" db="EMBL/GenBank/DDBJ databases">
        <title>Genome Sequence of Nemania bipapillata.</title>
        <authorList>
            <person name="Buettner E."/>
        </authorList>
    </citation>
    <scope>NUCLEOTIDE SEQUENCE</scope>
    <source>
        <strain evidence="1">CP14</strain>
    </source>
</reference>
<gene>
    <name evidence="1" type="ORF">ONZ43_g4843</name>
</gene>
<comment type="caution">
    <text evidence="1">The sequence shown here is derived from an EMBL/GenBank/DDBJ whole genome shotgun (WGS) entry which is preliminary data.</text>
</comment>
<organism evidence="1 2">
    <name type="scientific">Nemania bipapillata</name>
    <dbReference type="NCBI Taxonomy" id="110536"/>
    <lineage>
        <taxon>Eukaryota</taxon>
        <taxon>Fungi</taxon>
        <taxon>Dikarya</taxon>
        <taxon>Ascomycota</taxon>
        <taxon>Pezizomycotina</taxon>
        <taxon>Sordariomycetes</taxon>
        <taxon>Xylariomycetidae</taxon>
        <taxon>Xylariales</taxon>
        <taxon>Xylariaceae</taxon>
        <taxon>Nemania</taxon>
    </lineage>
</organism>
<proteinExistence type="predicted"/>
<evidence type="ECO:0000313" key="2">
    <source>
        <dbReference type="Proteomes" id="UP001153334"/>
    </source>
</evidence>
<keyword evidence="2" id="KW-1185">Reference proteome</keyword>